<evidence type="ECO:0000313" key="4">
    <source>
        <dbReference type="EMBL" id="KKN38800.1"/>
    </source>
</evidence>
<feature type="transmembrane region" description="Helical" evidence="2">
    <location>
        <begin position="28"/>
        <end position="50"/>
    </location>
</feature>
<keyword evidence="2" id="KW-0812">Transmembrane</keyword>
<evidence type="ECO:0000256" key="1">
    <source>
        <dbReference type="ARBA" id="ARBA00022612"/>
    </source>
</evidence>
<comment type="caution">
    <text evidence="4">The sequence shown here is derived from an EMBL/GenBank/DDBJ whole genome shotgun (WGS) entry which is preliminary data.</text>
</comment>
<organism evidence="4">
    <name type="scientific">marine sediment metagenome</name>
    <dbReference type="NCBI Taxonomy" id="412755"/>
    <lineage>
        <taxon>unclassified sequences</taxon>
        <taxon>metagenomes</taxon>
        <taxon>ecological metagenomes</taxon>
    </lineage>
</organism>
<dbReference type="InterPro" id="IPR010090">
    <property type="entry name" value="Phage_tape_meas"/>
</dbReference>
<name>A0A0F9Q4D7_9ZZZZ</name>
<dbReference type="AlphaFoldDB" id="A0A0F9Q4D7"/>
<keyword evidence="1" id="KW-1188">Viral release from host cell</keyword>
<dbReference type="NCBIfam" id="TIGR01760">
    <property type="entry name" value="tape_meas_TP901"/>
    <property type="match status" value="1"/>
</dbReference>
<dbReference type="EMBL" id="LAZR01001803">
    <property type="protein sequence ID" value="KKN38800.1"/>
    <property type="molecule type" value="Genomic_DNA"/>
</dbReference>
<proteinExistence type="predicted"/>
<reference evidence="4" key="1">
    <citation type="journal article" date="2015" name="Nature">
        <title>Complex archaea that bridge the gap between prokaryotes and eukaryotes.</title>
        <authorList>
            <person name="Spang A."/>
            <person name="Saw J.H."/>
            <person name="Jorgensen S.L."/>
            <person name="Zaremba-Niedzwiedzka K."/>
            <person name="Martijn J."/>
            <person name="Lind A.E."/>
            <person name="van Eijk R."/>
            <person name="Schleper C."/>
            <person name="Guy L."/>
            <person name="Ettema T.J."/>
        </authorList>
    </citation>
    <scope>NUCLEOTIDE SEQUENCE</scope>
</reference>
<evidence type="ECO:0000256" key="2">
    <source>
        <dbReference type="SAM" id="Phobius"/>
    </source>
</evidence>
<feature type="domain" description="Phage tail tape measure protein" evidence="3">
    <location>
        <begin position="94"/>
        <end position="278"/>
    </location>
</feature>
<gene>
    <name evidence="4" type="ORF">LCGC14_0749910</name>
</gene>
<keyword evidence="2" id="KW-1133">Transmembrane helix</keyword>
<dbReference type="Pfam" id="PF10145">
    <property type="entry name" value="PhageMin_Tail"/>
    <property type="match status" value="1"/>
</dbReference>
<dbReference type="PANTHER" id="PTHR37813:SF1">
    <property type="entry name" value="FELS-2 PROPHAGE PROTEIN"/>
    <property type="match status" value="1"/>
</dbReference>
<accession>A0A0F9Q4D7</accession>
<protein>
    <recommendedName>
        <fullName evidence="3">Phage tail tape measure protein domain-containing protein</fullName>
    </recommendedName>
</protein>
<dbReference type="PANTHER" id="PTHR37813">
    <property type="entry name" value="FELS-2 PROPHAGE PROTEIN"/>
    <property type="match status" value="1"/>
</dbReference>
<keyword evidence="2" id="KW-0472">Membrane</keyword>
<evidence type="ECO:0000259" key="3">
    <source>
        <dbReference type="Pfam" id="PF10145"/>
    </source>
</evidence>
<sequence>MAIDKQVNVIISSVDKYSAGLSAFSGSWSVVLGGILAAEIALVAVSAAMAKFTYSMGSEFVSSAADFHDAIFNVEAVAQSFGTSSSEIAAILKDLTIEFPLTGEAAGSAMQLIAQMGYGGEQQLRAMSESAIELSIATGTDMNVAAKAMMSTMNMFGLEIEETDRVMNLFAAAAFSSAASVDDMSTAMTYAGPIASLTGQEIEQTAAMLALLVDNGLEASTAGTTLRMALSKLLTETEKGTAALAKYGLTYDDVNPSVNSLSDIIGKFEGQTLAAEDAVALFGVRATSIALVINDGEEAFIAYTDSITGTTAATDAMEKKMKTWSVVSDQLEGSLDVLKATIGKDLLGAVIDLIGEDSESGIRGVVNQLQALEEESGKISGPMVEAFNLIKESAEEMFVDAFGDVEGFYDWLGKISVMLSTNMVIIGEWATAWTGIFIDSTSDQDALLSFLELINGAFTALSVTVAIIHDMFVGLWYAIELGLAIAIAGWKSFELSVLMAVESILEVANALPWVDMTEELEGVRKKMGELKEEIVDAFDVEPLISGQTM</sequence>